<name>A0A0A1FCD0_9BURK</name>
<dbReference type="PROSITE" id="PS50887">
    <property type="entry name" value="GGDEF"/>
    <property type="match status" value="1"/>
</dbReference>
<evidence type="ECO:0000256" key="2">
    <source>
        <dbReference type="ARBA" id="ARBA00034247"/>
    </source>
</evidence>
<gene>
    <name evidence="6" type="ORF">LT85_2272</name>
</gene>
<dbReference type="SUPFAM" id="SSF52172">
    <property type="entry name" value="CheY-like"/>
    <property type="match status" value="1"/>
</dbReference>
<dbReference type="PANTHER" id="PTHR45138">
    <property type="entry name" value="REGULATORY COMPONENTS OF SENSORY TRANSDUCTION SYSTEM"/>
    <property type="match status" value="1"/>
</dbReference>
<dbReference type="SUPFAM" id="SSF55073">
    <property type="entry name" value="Nucleotide cyclase"/>
    <property type="match status" value="1"/>
</dbReference>
<dbReference type="FunFam" id="3.30.70.270:FF:000001">
    <property type="entry name" value="Diguanylate cyclase domain protein"/>
    <property type="match status" value="1"/>
</dbReference>
<dbReference type="GO" id="GO:0052621">
    <property type="term" value="F:diguanylate cyclase activity"/>
    <property type="evidence" value="ECO:0007669"/>
    <property type="project" value="UniProtKB-EC"/>
</dbReference>
<dbReference type="Proteomes" id="UP000030302">
    <property type="component" value="Chromosome"/>
</dbReference>
<dbReference type="GO" id="GO:0000160">
    <property type="term" value="P:phosphorelay signal transduction system"/>
    <property type="evidence" value="ECO:0007669"/>
    <property type="project" value="InterPro"/>
</dbReference>
<organism evidence="6 7">
    <name type="scientific">Collimonas arenae</name>
    <dbReference type="NCBI Taxonomy" id="279058"/>
    <lineage>
        <taxon>Bacteria</taxon>
        <taxon>Pseudomonadati</taxon>
        <taxon>Pseudomonadota</taxon>
        <taxon>Betaproteobacteria</taxon>
        <taxon>Burkholderiales</taxon>
        <taxon>Oxalobacteraceae</taxon>
        <taxon>Collimonas</taxon>
    </lineage>
</organism>
<dbReference type="NCBIfam" id="TIGR00254">
    <property type="entry name" value="GGDEF"/>
    <property type="match status" value="1"/>
</dbReference>
<dbReference type="GO" id="GO:0005886">
    <property type="term" value="C:plasma membrane"/>
    <property type="evidence" value="ECO:0007669"/>
    <property type="project" value="TreeGrafter"/>
</dbReference>
<dbReference type="HOGENOM" id="CLU_000445_11_28_4"/>
<dbReference type="EMBL" id="CP009962">
    <property type="protein sequence ID" value="AIY41430.1"/>
    <property type="molecule type" value="Genomic_DNA"/>
</dbReference>
<protein>
    <recommendedName>
        <fullName evidence="1">diguanylate cyclase</fullName>
        <ecNumber evidence="1">2.7.7.65</ecNumber>
    </recommendedName>
</protein>
<dbReference type="Gene3D" id="3.30.70.270">
    <property type="match status" value="1"/>
</dbReference>
<accession>A0A0A1FCD0</accession>
<dbReference type="Pfam" id="PF00072">
    <property type="entry name" value="Response_reg"/>
    <property type="match status" value="1"/>
</dbReference>
<evidence type="ECO:0000259" key="4">
    <source>
        <dbReference type="PROSITE" id="PS50110"/>
    </source>
</evidence>
<dbReference type="EC" id="2.7.7.65" evidence="1"/>
<dbReference type="InterPro" id="IPR001789">
    <property type="entry name" value="Sig_transdc_resp-reg_receiver"/>
</dbReference>
<dbReference type="InterPro" id="IPR043128">
    <property type="entry name" value="Rev_trsase/Diguanyl_cyclase"/>
</dbReference>
<reference evidence="7" key="1">
    <citation type="journal article" date="2014" name="Soil Biol. Biochem.">
        <title>Structure and function of bacterial communities in ageing soils: Insights from the Mendocino ecological staircase.</title>
        <authorList>
            <person name="Uroz S."/>
            <person name="Tech J.J."/>
            <person name="Sawaya N.A."/>
            <person name="Frey-Klett P."/>
            <person name="Leveau J.H.J."/>
        </authorList>
    </citation>
    <scope>NUCLEOTIDE SEQUENCE [LARGE SCALE GENOMIC DNA]</scope>
    <source>
        <strain evidence="7">Cal35</strain>
    </source>
</reference>
<feature type="domain" description="GGDEF" evidence="5">
    <location>
        <begin position="200"/>
        <end position="337"/>
    </location>
</feature>
<feature type="modified residue" description="4-aspartylphosphate" evidence="3">
    <location>
        <position position="69"/>
    </location>
</feature>
<dbReference type="Pfam" id="PF00990">
    <property type="entry name" value="GGDEF"/>
    <property type="match status" value="1"/>
</dbReference>
<evidence type="ECO:0000256" key="3">
    <source>
        <dbReference type="PROSITE-ProRule" id="PRU00169"/>
    </source>
</evidence>
<dbReference type="PANTHER" id="PTHR45138:SF9">
    <property type="entry name" value="DIGUANYLATE CYCLASE DGCM-RELATED"/>
    <property type="match status" value="1"/>
</dbReference>
<dbReference type="GO" id="GO:0043709">
    <property type="term" value="P:cell adhesion involved in single-species biofilm formation"/>
    <property type="evidence" value="ECO:0007669"/>
    <property type="project" value="TreeGrafter"/>
</dbReference>
<dbReference type="SMART" id="SM00267">
    <property type="entry name" value="GGDEF"/>
    <property type="match status" value="1"/>
</dbReference>
<dbReference type="Gene3D" id="3.40.50.2300">
    <property type="match status" value="1"/>
</dbReference>
<comment type="catalytic activity">
    <reaction evidence="2">
        <text>2 GTP = 3',3'-c-di-GMP + 2 diphosphate</text>
        <dbReference type="Rhea" id="RHEA:24898"/>
        <dbReference type="ChEBI" id="CHEBI:33019"/>
        <dbReference type="ChEBI" id="CHEBI:37565"/>
        <dbReference type="ChEBI" id="CHEBI:58805"/>
        <dbReference type="EC" id="2.7.7.65"/>
    </reaction>
</comment>
<dbReference type="AlphaFoldDB" id="A0A0A1FCD0"/>
<dbReference type="STRING" id="279058.LT85_2272"/>
<evidence type="ECO:0000256" key="1">
    <source>
        <dbReference type="ARBA" id="ARBA00012528"/>
    </source>
</evidence>
<dbReference type="PROSITE" id="PS50110">
    <property type="entry name" value="RESPONSE_REGULATORY"/>
    <property type="match status" value="1"/>
</dbReference>
<evidence type="ECO:0000259" key="5">
    <source>
        <dbReference type="PROSITE" id="PS50887"/>
    </source>
</evidence>
<dbReference type="GO" id="GO:1902201">
    <property type="term" value="P:negative regulation of bacterial-type flagellum-dependent cell motility"/>
    <property type="evidence" value="ECO:0007669"/>
    <property type="project" value="TreeGrafter"/>
</dbReference>
<proteinExistence type="predicted"/>
<dbReference type="RefSeq" id="WP_038488677.1">
    <property type="nucleotide sequence ID" value="NZ_CP009962.1"/>
</dbReference>
<keyword evidence="3" id="KW-0597">Phosphoprotein</keyword>
<dbReference type="InterPro" id="IPR029787">
    <property type="entry name" value="Nucleotide_cyclase"/>
</dbReference>
<dbReference type="CDD" id="cd01949">
    <property type="entry name" value="GGDEF"/>
    <property type="match status" value="1"/>
</dbReference>
<dbReference type="KEGG" id="care:LT85_2272"/>
<feature type="domain" description="Response regulatory" evidence="4">
    <location>
        <begin position="19"/>
        <end position="136"/>
    </location>
</feature>
<dbReference type="InterPro" id="IPR050469">
    <property type="entry name" value="Diguanylate_Cyclase"/>
</dbReference>
<dbReference type="SMART" id="SM00448">
    <property type="entry name" value="REC"/>
    <property type="match status" value="1"/>
</dbReference>
<evidence type="ECO:0000313" key="6">
    <source>
        <dbReference type="EMBL" id="AIY41430.1"/>
    </source>
</evidence>
<dbReference type="CDD" id="cd17575">
    <property type="entry name" value="REC_WspR-like"/>
    <property type="match status" value="1"/>
</dbReference>
<keyword evidence="7" id="KW-1185">Reference proteome</keyword>
<dbReference type="InterPro" id="IPR011006">
    <property type="entry name" value="CheY-like_superfamily"/>
</dbReference>
<evidence type="ECO:0000313" key="7">
    <source>
        <dbReference type="Proteomes" id="UP000030302"/>
    </source>
</evidence>
<dbReference type="OrthoDB" id="9813903at2"/>
<dbReference type="InterPro" id="IPR000160">
    <property type="entry name" value="GGDEF_dom"/>
</dbReference>
<sequence length="338" mass="37759">MYNELNLDTDQPPDDYPVMVLLVDDQAMVGEAVRRALANQINIDFHYCAHPDEAIEAAQRTRPTVILQDLVMPGIDGLTLVRQYRANPGTRNVPIIVLSTREDPAVKSAAFTAGANDYLVKLPDTIELVARIRYHSRSYVNLLQRDEAYRALRQSQQQLLETNLELQRLTNSDGLTGLANRRYFDEYFSAEWKRAEREQSPLSLLMIDVDDFKLYNDTYGHLAGDTALKQVAESIGNFARRPTDLAARIGGEEFVLVLPSMSREHMEAQGDKLQAAVHALNIAHASSSNDTRVTISIGGASMMPQRGSSQEKLVEAADQALYRAKRGGKNRVEIAQET</sequence>